<comment type="caution">
    <text evidence="1">The sequence shown here is derived from an EMBL/GenBank/DDBJ whole genome shotgun (WGS) entry which is preliminary data.</text>
</comment>
<keyword evidence="2" id="KW-1185">Reference proteome</keyword>
<proteinExistence type="predicted"/>
<organism evidence="1 2">
    <name type="scientific">Patagioenas fasciata monilis</name>
    <dbReference type="NCBI Taxonomy" id="372326"/>
    <lineage>
        <taxon>Eukaryota</taxon>
        <taxon>Metazoa</taxon>
        <taxon>Chordata</taxon>
        <taxon>Craniata</taxon>
        <taxon>Vertebrata</taxon>
        <taxon>Euteleostomi</taxon>
        <taxon>Archelosauria</taxon>
        <taxon>Archosauria</taxon>
        <taxon>Dinosauria</taxon>
        <taxon>Saurischia</taxon>
        <taxon>Theropoda</taxon>
        <taxon>Coelurosauria</taxon>
        <taxon>Aves</taxon>
        <taxon>Neognathae</taxon>
        <taxon>Neoaves</taxon>
        <taxon>Columbimorphae</taxon>
        <taxon>Columbiformes</taxon>
        <taxon>Columbidae</taxon>
        <taxon>Patagioenas</taxon>
    </lineage>
</organism>
<evidence type="ECO:0000313" key="2">
    <source>
        <dbReference type="Proteomes" id="UP000190648"/>
    </source>
</evidence>
<dbReference type="Proteomes" id="UP000190648">
    <property type="component" value="Unassembled WGS sequence"/>
</dbReference>
<name>A0A1V4J4I9_PATFA</name>
<evidence type="ECO:0000313" key="1">
    <source>
        <dbReference type="EMBL" id="OPJ66964.1"/>
    </source>
</evidence>
<dbReference type="EMBL" id="LSYS01009367">
    <property type="protein sequence ID" value="OPJ66964.1"/>
    <property type="molecule type" value="Genomic_DNA"/>
</dbReference>
<protein>
    <submittedName>
        <fullName evidence="1">Uncharacterized protein</fullName>
    </submittedName>
</protein>
<gene>
    <name evidence="1" type="ORF">AV530_016914</name>
</gene>
<accession>A0A1V4J4I9</accession>
<reference evidence="1 2" key="1">
    <citation type="submission" date="2016-02" db="EMBL/GenBank/DDBJ databases">
        <title>Band-tailed pigeon sequencing and assembly.</title>
        <authorList>
            <person name="Soares A.E."/>
            <person name="Novak B.J."/>
            <person name="Rice E.S."/>
            <person name="O'Connell B."/>
            <person name="Chang D."/>
            <person name="Weber S."/>
            <person name="Shapiro B."/>
        </authorList>
    </citation>
    <scope>NUCLEOTIDE SEQUENCE [LARGE SCALE GENOMIC DNA]</scope>
    <source>
        <strain evidence="1">BTP2013</strain>
        <tissue evidence="1">Blood</tissue>
    </source>
</reference>
<sequence>MLTLIIPCLYSSPLHLVSPLLEASAFTSGPYFFISQVLCKDEESHNGLLILGKKAKMCSTNHSFWLSPVCLYEWEYSSFGVSGHL</sequence>
<dbReference type="AlphaFoldDB" id="A0A1V4J4I9"/>